<evidence type="ECO:0008006" key="3">
    <source>
        <dbReference type="Google" id="ProtNLM"/>
    </source>
</evidence>
<name>A0ABS4SLX9_9PROT</name>
<comment type="caution">
    <text evidence="1">The sequence shown here is derived from an EMBL/GenBank/DDBJ whole genome shotgun (WGS) entry which is preliminary data.</text>
</comment>
<accession>A0ABS4SLX9</accession>
<dbReference type="EMBL" id="JAGINP010000010">
    <property type="protein sequence ID" value="MBP2293239.1"/>
    <property type="molecule type" value="Genomic_DNA"/>
</dbReference>
<evidence type="ECO:0000313" key="2">
    <source>
        <dbReference type="Proteomes" id="UP000781958"/>
    </source>
</evidence>
<gene>
    <name evidence="1" type="ORF">J2851_003022</name>
</gene>
<evidence type="ECO:0000313" key="1">
    <source>
        <dbReference type="EMBL" id="MBP2293239.1"/>
    </source>
</evidence>
<reference evidence="1 2" key="1">
    <citation type="submission" date="2021-03" db="EMBL/GenBank/DDBJ databases">
        <title>Genomic Encyclopedia of Type Strains, Phase III (KMG-III): the genomes of soil and plant-associated and newly described type strains.</title>
        <authorList>
            <person name="Whitman W."/>
        </authorList>
    </citation>
    <scope>NUCLEOTIDE SEQUENCE [LARGE SCALE GENOMIC DNA]</scope>
    <source>
        <strain evidence="1 2">IMMIB AFH-6</strain>
    </source>
</reference>
<keyword evidence="2" id="KW-1185">Reference proteome</keyword>
<protein>
    <recommendedName>
        <fullName evidence="3">Antitoxin Xre/MbcA/ParS-like toxin-binding domain-containing protein</fullName>
    </recommendedName>
</protein>
<proteinExistence type="predicted"/>
<sequence length="153" mass="15779">MKASTDVGTLAYVASELAATPAVAELDPTAALLAAGAKAKQDLLERAGGALGVNAVATLLGITRQAVDKRRRAHRLIAIPQGQDYAYPAAQFVEGGLVPGLDRALAGMPIQDPWMRLEWLLTGDDELDGASPLEALKAGRTDDVVANAAGHAA</sequence>
<dbReference type="Proteomes" id="UP000781958">
    <property type="component" value="Unassembled WGS sequence"/>
</dbReference>
<dbReference type="RefSeq" id="WP_209767142.1">
    <property type="nucleotide sequence ID" value="NZ_JAGINP010000010.1"/>
</dbReference>
<organism evidence="1 2">
    <name type="scientific">Azospirillum rugosum</name>
    <dbReference type="NCBI Taxonomy" id="416170"/>
    <lineage>
        <taxon>Bacteria</taxon>
        <taxon>Pseudomonadati</taxon>
        <taxon>Pseudomonadota</taxon>
        <taxon>Alphaproteobacteria</taxon>
        <taxon>Rhodospirillales</taxon>
        <taxon>Azospirillaceae</taxon>
        <taxon>Azospirillum</taxon>
    </lineage>
</organism>